<reference evidence="2" key="1">
    <citation type="journal article" date="2014" name="Nat. Commun.">
        <title>The emerging biofuel crop Camelina sativa retains a highly undifferentiated hexaploid genome structure.</title>
        <authorList>
            <person name="Kagale S."/>
            <person name="Koh C."/>
            <person name="Nixon J."/>
            <person name="Bollina V."/>
            <person name="Clarke W.E."/>
            <person name="Tuteja R."/>
            <person name="Spillane C."/>
            <person name="Robinson S.J."/>
            <person name="Links M.G."/>
            <person name="Clarke C."/>
            <person name="Higgins E.E."/>
            <person name="Huebert T."/>
            <person name="Sharpe A.G."/>
            <person name="Parkin I.A."/>
        </authorList>
    </citation>
    <scope>NUCLEOTIDE SEQUENCE [LARGE SCALE GENOMIC DNA]</scope>
    <source>
        <strain evidence="2">cv. DH55</strain>
    </source>
</reference>
<protein>
    <submittedName>
        <fullName evidence="3">Defensin-like protein 106</fullName>
    </submittedName>
</protein>
<keyword evidence="2" id="KW-1185">Reference proteome</keyword>
<sequence>MAITTKTLTAFVFSIICIISYVDCHTTIASAPAPGMYGTESSPGNDPVKYGGCFITPACFAPGQYTIGCIVYCKTSHYAIGKCEGPKCCCYQHIDNASEVKQSNQM</sequence>
<dbReference type="RefSeq" id="XP_010430185.1">
    <property type="nucleotide sequence ID" value="XM_010431883.1"/>
</dbReference>
<name>A0ABM0TRJ7_CAMSA</name>
<organism evidence="2 3">
    <name type="scientific">Camelina sativa</name>
    <name type="common">False flax</name>
    <name type="synonym">Myagrum sativum</name>
    <dbReference type="NCBI Taxonomy" id="90675"/>
    <lineage>
        <taxon>Eukaryota</taxon>
        <taxon>Viridiplantae</taxon>
        <taxon>Streptophyta</taxon>
        <taxon>Embryophyta</taxon>
        <taxon>Tracheophyta</taxon>
        <taxon>Spermatophyta</taxon>
        <taxon>Magnoliopsida</taxon>
        <taxon>eudicotyledons</taxon>
        <taxon>Gunneridae</taxon>
        <taxon>Pentapetalae</taxon>
        <taxon>rosids</taxon>
        <taxon>malvids</taxon>
        <taxon>Brassicales</taxon>
        <taxon>Brassicaceae</taxon>
        <taxon>Camelineae</taxon>
        <taxon>Camelina</taxon>
    </lineage>
</organism>
<keyword evidence="1" id="KW-0732">Signal</keyword>
<proteinExistence type="predicted"/>
<evidence type="ECO:0000313" key="3">
    <source>
        <dbReference type="RefSeq" id="XP_010430185.1"/>
    </source>
</evidence>
<gene>
    <name evidence="3" type="primary">LOC104714494</name>
</gene>
<reference evidence="3" key="2">
    <citation type="submission" date="2025-08" db="UniProtKB">
        <authorList>
            <consortium name="RefSeq"/>
        </authorList>
    </citation>
    <scope>IDENTIFICATION</scope>
    <source>
        <tissue evidence="3">Leaf</tissue>
    </source>
</reference>
<evidence type="ECO:0000256" key="1">
    <source>
        <dbReference type="SAM" id="SignalP"/>
    </source>
</evidence>
<accession>A0ABM0TRJ7</accession>
<feature type="chain" id="PRO_5045978629" evidence="1">
    <location>
        <begin position="25"/>
        <end position="106"/>
    </location>
</feature>
<dbReference type="GeneID" id="104714494"/>
<evidence type="ECO:0000313" key="2">
    <source>
        <dbReference type="Proteomes" id="UP000694864"/>
    </source>
</evidence>
<feature type="signal peptide" evidence="1">
    <location>
        <begin position="1"/>
        <end position="24"/>
    </location>
</feature>
<dbReference type="Proteomes" id="UP000694864">
    <property type="component" value="Chromosome 9"/>
</dbReference>